<dbReference type="CDD" id="cd04301">
    <property type="entry name" value="NAT_SF"/>
    <property type="match status" value="1"/>
</dbReference>
<dbReference type="InterPro" id="IPR016181">
    <property type="entry name" value="Acyl_CoA_acyltransferase"/>
</dbReference>
<name>Q0F0X4_9PROT</name>
<dbReference type="HOGENOM" id="CLU_013985_23_2_0"/>
<dbReference type="STRING" id="314344.AL013_06775"/>
<dbReference type="Gene3D" id="3.40.630.30">
    <property type="match status" value="1"/>
</dbReference>
<sequence length="157" mass="17264">MPHTGLSHSTHLRKGTTEDLSAVYNLSRLCFDEPWSLQSLYSSLESGYDLLLCEQNGMLAGYILSLTVLDEIQIMQVAVAPASRRQGVAGEMSRYLIDHARGINSISLELRCSNKAAYNLYTSLGFTKTGYRKQYYAANAAGISEDAVLMEICPAAE</sequence>
<comment type="caution">
    <text evidence="2">The sequence shown here is derived from an EMBL/GenBank/DDBJ whole genome shotgun (WGS) entry which is preliminary data.</text>
</comment>
<dbReference type="PANTHER" id="PTHR43617:SF35">
    <property type="entry name" value="[RIBOSOMAL PROTEIN BS18]-ALANINE N-ACETYLTRANSFERASE"/>
    <property type="match status" value="1"/>
</dbReference>
<evidence type="ECO:0000313" key="2">
    <source>
        <dbReference type="EMBL" id="EAU55417.1"/>
    </source>
</evidence>
<dbReference type="InterPro" id="IPR050276">
    <property type="entry name" value="MshD_Acetyltransferase"/>
</dbReference>
<evidence type="ECO:0000259" key="1">
    <source>
        <dbReference type="PROSITE" id="PS51186"/>
    </source>
</evidence>
<dbReference type="InParanoid" id="Q0F0X4"/>
<dbReference type="SUPFAM" id="SSF55729">
    <property type="entry name" value="Acyl-CoA N-acyltransferases (Nat)"/>
    <property type="match status" value="1"/>
</dbReference>
<dbReference type="InterPro" id="IPR006464">
    <property type="entry name" value="AcTrfase_RimI/Ard1"/>
</dbReference>
<dbReference type="InterPro" id="IPR000182">
    <property type="entry name" value="GNAT_dom"/>
</dbReference>
<keyword evidence="3" id="KW-1185">Reference proteome</keyword>
<organism evidence="2 3">
    <name type="scientific">Mariprofundus ferrooxydans PV-1</name>
    <dbReference type="NCBI Taxonomy" id="314345"/>
    <lineage>
        <taxon>Bacteria</taxon>
        <taxon>Pseudomonadati</taxon>
        <taxon>Pseudomonadota</taxon>
        <taxon>Candidatius Mariprofundia</taxon>
        <taxon>Mariprofundales</taxon>
        <taxon>Mariprofundaceae</taxon>
        <taxon>Mariprofundus</taxon>
    </lineage>
</organism>
<accession>Q0F0X4</accession>
<proteinExistence type="predicted"/>
<dbReference type="NCBIfam" id="TIGR01575">
    <property type="entry name" value="rimI"/>
    <property type="match status" value="1"/>
</dbReference>
<reference evidence="2 3" key="1">
    <citation type="submission" date="2006-09" db="EMBL/GenBank/DDBJ databases">
        <authorList>
            <person name="Emerson D."/>
            <person name="Ferriera S."/>
            <person name="Johnson J."/>
            <person name="Kravitz S."/>
            <person name="Halpern A."/>
            <person name="Remington K."/>
            <person name="Beeson K."/>
            <person name="Tran B."/>
            <person name="Rogers Y.-H."/>
            <person name="Friedman R."/>
            <person name="Venter J.C."/>
        </authorList>
    </citation>
    <scope>NUCLEOTIDE SEQUENCE [LARGE SCALE GENOMIC DNA]</scope>
    <source>
        <strain evidence="2 3">PV-1</strain>
    </source>
</reference>
<dbReference type="Proteomes" id="UP000005297">
    <property type="component" value="Unassembled WGS sequence"/>
</dbReference>
<protein>
    <submittedName>
        <fullName evidence="2">Ribosomal-protein-alanine acetyltransferase</fullName>
    </submittedName>
</protein>
<dbReference type="OrthoDB" id="9796919at2"/>
<dbReference type="FunCoup" id="Q0F0X4">
    <property type="interactions" value="253"/>
</dbReference>
<evidence type="ECO:0000313" key="3">
    <source>
        <dbReference type="Proteomes" id="UP000005297"/>
    </source>
</evidence>
<dbReference type="AlphaFoldDB" id="Q0F0X4"/>
<gene>
    <name evidence="2" type="ORF">SPV1_11811</name>
</gene>
<keyword evidence="2" id="KW-0808">Transferase</keyword>
<feature type="domain" description="N-acetyltransferase" evidence="1">
    <location>
        <begin position="10"/>
        <end position="155"/>
    </location>
</feature>
<dbReference type="PROSITE" id="PS51186">
    <property type="entry name" value="GNAT"/>
    <property type="match status" value="1"/>
</dbReference>
<dbReference type="GO" id="GO:0008999">
    <property type="term" value="F:protein-N-terminal-alanine acetyltransferase activity"/>
    <property type="evidence" value="ECO:0007669"/>
    <property type="project" value="TreeGrafter"/>
</dbReference>
<dbReference type="eggNOG" id="COG0456">
    <property type="taxonomic scope" value="Bacteria"/>
</dbReference>
<dbReference type="PANTHER" id="PTHR43617">
    <property type="entry name" value="L-AMINO ACID N-ACETYLTRANSFERASE"/>
    <property type="match status" value="1"/>
</dbReference>
<dbReference type="EMBL" id="AATS01000003">
    <property type="protein sequence ID" value="EAU55417.1"/>
    <property type="molecule type" value="Genomic_DNA"/>
</dbReference>
<dbReference type="Pfam" id="PF00583">
    <property type="entry name" value="Acetyltransf_1"/>
    <property type="match status" value="1"/>
</dbReference>